<dbReference type="Gene3D" id="1.20.920.10">
    <property type="entry name" value="Bromodomain-like"/>
    <property type="match status" value="1"/>
</dbReference>
<evidence type="ECO:0000313" key="6">
    <source>
        <dbReference type="Proteomes" id="UP000652761"/>
    </source>
</evidence>
<evidence type="ECO:0000313" key="5">
    <source>
        <dbReference type="EMBL" id="MQM16399.1"/>
    </source>
</evidence>
<feature type="compositionally biased region" description="Basic residues" evidence="3">
    <location>
        <begin position="1"/>
        <end position="14"/>
    </location>
</feature>
<keyword evidence="6" id="KW-1185">Reference proteome</keyword>
<proteinExistence type="predicted"/>
<dbReference type="PANTHER" id="PTHR22881">
    <property type="entry name" value="BROMODOMAIN CONTAINING PROTEIN"/>
    <property type="match status" value="1"/>
</dbReference>
<evidence type="ECO:0000256" key="1">
    <source>
        <dbReference type="ARBA" id="ARBA00023117"/>
    </source>
</evidence>
<evidence type="ECO:0000256" key="3">
    <source>
        <dbReference type="SAM" id="MobiDB-lite"/>
    </source>
</evidence>
<feature type="region of interest" description="Disordered" evidence="3">
    <location>
        <begin position="277"/>
        <end position="323"/>
    </location>
</feature>
<dbReference type="InterPro" id="IPR018359">
    <property type="entry name" value="Bromodomain_CS"/>
</dbReference>
<gene>
    <name evidence="5" type="ORF">Taro_049352</name>
</gene>
<feature type="domain" description="Bromo" evidence="4">
    <location>
        <begin position="191"/>
        <end position="261"/>
    </location>
</feature>
<dbReference type="CDD" id="cd04369">
    <property type="entry name" value="Bromodomain"/>
    <property type="match status" value="1"/>
</dbReference>
<dbReference type="PROSITE" id="PS50014">
    <property type="entry name" value="BROMODOMAIN_2"/>
    <property type="match status" value="1"/>
</dbReference>
<name>A0A843XAM3_COLES</name>
<feature type="compositionally biased region" description="Basic residues" evidence="3">
    <location>
        <begin position="293"/>
        <end position="308"/>
    </location>
</feature>
<dbReference type="AlphaFoldDB" id="A0A843XAM3"/>
<dbReference type="EMBL" id="NMUH01006984">
    <property type="protein sequence ID" value="MQM16399.1"/>
    <property type="molecule type" value="Genomic_DNA"/>
</dbReference>
<dbReference type="SMART" id="SM00297">
    <property type="entry name" value="BROMO"/>
    <property type="match status" value="1"/>
</dbReference>
<feature type="compositionally biased region" description="Polar residues" evidence="3">
    <location>
        <begin position="711"/>
        <end position="730"/>
    </location>
</feature>
<dbReference type="SMR" id="A0A843XAM3"/>
<dbReference type="PRINTS" id="PR00503">
    <property type="entry name" value="BROMODOMAIN"/>
</dbReference>
<accession>A0A843XAM3</accession>
<evidence type="ECO:0000259" key="4">
    <source>
        <dbReference type="PROSITE" id="PS50014"/>
    </source>
</evidence>
<dbReference type="InterPro" id="IPR036427">
    <property type="entry name" value="Bromodomain-like_sf"/>
</dbReference>
<dbReference type="OrthoDB" id="21449at2759"/>
<protein>
    <recommendedName>
        <fullName evidence="4">Bromo domain-containing protein</fullName>
    </recommendedName>
</protein>
<feature type="region of interest" description="Disordered" evidence="3">
    <location>
        <begin position="1"/>
        <end position="177"/>
    </location>
</feature>
<dbReference type="InterPro" id="IPR051831">
    <property type="entry name" value="Bromodomain_contain_prot"/>
</dbReference>
<dbReference type="PANTHER" id="PTHR22881:SF27">
    <property type="entry name" value="BROMODOMAIN CONTAINING 7_9"/>
    <property type="match status" value="1"/>
</dbReference>
<keyword evidence="1 2" id="KW-0103">Bromodomain</keyword>
<evidence type="ECO:0000256" key="2">
    <source>
        <dbReference type="PROSITE-ProRule" id="PRU00035"/>
    </source>
</evidence>
<comment type="caution">
    <text evidence="5">The sequence shown here is derived from an EMBL/GenBank/DDBJ whole genome shotgun (WGS) entry which is preliminary data.</text>
</comment>
<dbReference type="SUPFAM" id="SSF47370">
    <property type="entry name" value="Bromodomain"/>
    <property type="match status" value="1"/>
</dbReference>
<feature type="compositionally biased region" description="Polar residues" evidence="3">
    <location>
        <begin position="681"/>
        <end position="697"/>
    </location>
</feature>
<organism evidence="5 6">
    <name type="scientific">Colocasia esculenta</name>
    <name type="common">Wild taro</name>
    <name type="synonym">Arum esculentum</name>
    <dbReference type="NCBI Taxonomy" id="4460"/>
    <lineage>
        <taxon>Eukaryota</taxon>
        <taxon>Viridiplantae</taxon>
        <taxon>Streptophyta</taxon>
        <taxon>Embryophyta</taxon>
        <taxon>Tracheophyta</taxon>
        <taxon>Spermatophyta</taxon>
        <taxon>Magnoliopsida</taxon>
        <taxon>Liliopsida</taxon>
        <taxon>Araceae</taxon>
        <taxon>Aroideae</taxon>
        <taxon>Colocasieae</taxon>
        <taxon>Colocasia</taxon>
    </lineage>
</organism>
<feature type="compositionally biased region" description="Low complexity" evidence="3">
    <location>
        <begin position="113"/>
        <end position="125"/>
    </location>
</feature>
<feature type="compositionally biased region" description="Low complexity" evidence="3">
    <location>
        <begin position="27"/>
        <end position="41"/>
    </location>
</feature>
<feature type="compositionally biased region" description="Basic residues" evidence="3">
    <location>
        <begin position="88"/>
        <end position="97"/>
    </location>
</feature>
<feature type="region of interest" description="Disordered" evidence="3">
    <location>
        <begin position="655"/>
        <end position="736"/>
    </location>
</feature>
<dbReference type="PROSITE" id="PS00633">
    <property type="entry name" value="BROMODOMAIN_1"/>
    <property type="match status" value="1"/>
</dbReference>
<sequence length="736" mass="80376">MGKQVEKKRKKKGRPSLLDLQRRSLRLQKQQRQQQQQQQQQTKKAASSPSPNPYLRFPAGTPARRASRRNPSPEPDGDDDDEEAGGKRREKKLKLVLRLHQGDGDCSRSADGNPSASELSGSESNGEGGAEPKKRKIDAIGGEEAGPEKTERHNHAPKTTDPLQGGPSDSGPTTTPLPDEKLLLFVLDRLQKKDSYGVFSEPVDPDELPDYRDIIEHPMDFSTVRKRLSTGYYANLEMFEEDVFLICSNAMRYNAPDTIYFRQARSIQELAKKNFENLRQESSDDEEPEPKVVRRGRPPSKNTTKKAVGRPPAEHASSDFSSGATLANAGESTLLSNSSHDLTRKGFSFDKLGSHDASARASHGLRNNESYNWMADKTDRNEESGSVKGILMRFGKKVTVLDENRRNTYRQSQSSMCWQDASVLSAFDGERRELLPIGIHIEHAYARSLARFAANLGPVGWGIAAKQIEKLLPPGTKFGHGWVGEPDITHRCQTPLLSASPPLPCPQRTAVLSKADGISEQLESPSTTVTVQGGHLIQTTAFASSSNISSRSSNTMEGAQAMRQLNSESSTGMGSGSGGVAGMRPKAPFQLHQKMAVHPGINGFSNSTFGFDLSQVVKMVSAAMPSGNFMTQVPMTHARALDMVSRGDNNFFHPASVPHKESARQNSSNPGAINSVDPLPSCSQDLHSGSWRESSLRPNPDSTPPPDLNLRFQSAGSSPSNAVIDSQQQPDLALQL</sequence>
<dbReference type="Proteomes" id="UP000652761">
    <property type="component" value="Unassembled WGS sequence"/>
</dbReference>
<dbReference type="Pfam" id="PF00439">
    <property type="entry name" value="Bromodomain"/>
    <property type="match status" value="1"/>
</dbReference>
<reference evidence="5" key="1">
    <citation type="submission" date="2017-07" db="EMBL/GenBank/DDBJ databases">
        <title>Taro Niue Genome Assembly and Annotation.</title>
        <authorList>
            <person name="Atibalentja N."/>
            <person name="Keating K."/>
            <person name="Fields C.J."/>
        </authorList>
    </citation>
    <scope>NUCLEOTIDE SEQUENCE</scope>
    <source>
        <strain evidence="5">Niue_2</strain>
        <tissue evidence="5">Leaf</tissue>
    </source>
</reference>
<dbReference type="InterPro" id="IPR001487">
    <property type="entry name" value="Bromodomain"/>
</dbReference>